<dbReference type="Proteomes" id="UP000827376">
    <property type="component" value="Segment"/>
</dbReference>
<proteinExistence type="predicted"/>
<evidence type="ECO:0000313" key="1">
    <source>
        <dbReference type="EMBL" id="UBF21646.1"/>
    </source>
</evidence>
<gene>
    <name evidence="1" type="ORF">HJTV-2_gp26</name>
</gene>
<accession>A0AAE8XW92</accession>
<dbReference type="EMBL" id="MZ334513">
    <property type="protein sequence ID" value="UBF21646.1"/>
    <property type="molecule type" value="Genomic_DNA"/>
</dbReference>
<evidence type="ECO:0000313" key="2">
    <source>
        <dbReference type="Proteomes" id="UP000827376"/>
    </source>
</evidence>
<name>A0AAE8XW92_9CAUD</name>
<protein>
    <submittedName>
        <fullName evidence="1">Baseplate hub</fullName>
    </submittedName>
</protein>
<reference evidence="1 2" key="1">
    <citation type="submission" date="2021-05" db="EMBL/GenBank/DDBJ databases">
        <title>Diversity, taxonomy and evolution of archaeal viruses of the class Caudoviricetes.</title>
        <authorList>
            <person name="Liu Y."/>
            <person name="Demina T.A."/>
            <person name="Roux S."/>
            <person name="Aiewsakun P."/>
            <person name="Kazlauskas D."/>
            <person name="Simmonds P."/>
            <person name="Prangishvili D."/>
            <person name="Oksanen H.M."/>
            <person name="Krupovic M."/>
        </authorList>
    </citation>
    <scope>NUCLEOTIDE SEQUENCE [LARGE SCALE GENOMIC DNA]</scope>
    <source>
        <strain evidence="1">HJTV-2/27</strain>
    </source>
</reference>
<keyword evidence="2" id="KW-1185">Reference proteome</keyword>
<organism evidence="1 2">
    <name type="scientific">Haloarcula virus HJTV-2</name>
    <dbReference type="NCBI Taxonomy" id="2877986"/>
    <lineage>
        <taxon>Viruses</taxon>
        <taxon>Duplodnaviria</taxon>
        <taxon>Heunggongvirae</taxon>
        <taxon>Uroviricota</taxon>
        <taxon>Caudoviricetes</taxon>
        <taxon>Thumleimavirales</taxon>
        <taxon>Hafunaviridae</taxon>
        <taxon>Haloferacalesvirus</taxon>
        <taxon>Haloferacalesvirus thailandense</taxon>
        <taxon>Haloferacalesvirus HJTV2</taxon>
    </lineage>
</organism>
<sequence>MNCEDAAVTLAFLDESNDLDRPIVEIRPLEMDFQRNYNKFDFVRAKFSKGVADHIEGAVKADDGELHRPRPVVVKFGGEAIHRMLYLPDAVYFGNHNVTIELHDCQKYLDRGVVDYQRQNVSLEDAYRYVFNQRDTSNGEMFSGIEFDVPGSAYEYLHSTYKDGPWFLELKNQRTWDLIREARSDQTGAFQPKHQNDVIRDLERENVHNIIDGHYALDFKQVTPWEAILEMNEKFGVTTWVAPDGKFWVGSRHATGVDHVATPDDSRVWKLLDYNISPPRDPIMKVVVRGKMIHDPNESWGEQLGEIVNMSRGTKDYRVEGVAERPDLDFGRILEPEDLEVAADGLEDVAKRRLLKEQRNQWSGNLELLPSHSGSAWTDIRFVQIGDNIVTVPPEDTGGECESKVRLEKFMITGVQHNITENGEWTCRLNVIPIMDGQLHPDRVKTYTRYFDPHKKEYISEDAYEADKKADEGIQLSDFI</sequence>